<dbReference type="Proteomes" id="UP001202479">
    <property type="component" value="Unassembled WGS sequence"/>
</dbReference>
<dbReference type="EMBL" id="JAHUZD010000092">
    <property type="protein sequence ID" value="KAI3404599.2"/>
    <property type="molecule type" value="Genomic_DNA"/>
</dbReference>
<dbReference type="PANTHER" id="PTHR43991">
    <property type="entry name" value="WD REPEAT PROTEIN (AFU_ORTHOLOGUE AFUA_8G05640)-RELATED"/>
    <property type="match status" value="1"/>
</dbReference>
<evidence type="ECO:0000313" key="3">
    <source>
        <dbReference type="EMBL" id="KAI3404599.2"/>
    </source>
</evidence>
<feature type="region of interest" description="Disordered" evidence="1">
    <location>
        <begin position="583"/>
        <end position="606"/>
    </location>
</feature>
<protein>
    <recommendedName>
        <fullName evidence="2">DUF2415 domain-containing protein</fullName>
    </recommendedName>
</protein>
<reference evidence="3" key="1">
    <citation type="journal article" date="2022" name="DNA Res.">
        <title>Genome analysis of five recently described species of the CUG-Ser clade uncovers Candida theae as a new hybrid lineage with pathogenic potential in the Candida parapsilosis species complex.</title>
        <authorList>
            <person name="Mixao V."/>
            <person name="Del Olmo V."/>
            <person name="Hegedusova E."/>
            <person name="Saus E."/>
            <person name="Pryszcz L."/>
            <person name="Cillingova A."/>
            <person name="Nosek J."/>
            <person name="Gabaldon T."/>
        </authorList>
    </citation>
    <scope>NUCLEOTIDE SEQUENCE</scope>
    <source>
        <strain evidence="3">CBS 10844</strain>
    </source>
</reference>
<dbReference type="Pfam" id="PF10313">
    <property type="entry name" value="DUF2415"/>
    <property type="match status" value="1"/>
</dbReference>
<dbReference type="Gene3D" id="2.130.10.10">
    <property type="entry name" value="YVTN repeat-like/Quinoprotein amine dehydrogenase"/>
    <property type="match status" value="1"/>
</dbReference>
<feature type="compositionally biased region" description="Basic residues" evidence="1">
    <location>
        <begin position="43"/>
        <end position="55"/>
    </location>
</feature>
<feature type="compositionally biased region" description="Low complexity" evidence="1">
    <location>
        <begin position="518"/>
        <end position="528"/>
    </location>
</feature>
<feature type="region of interest" description="Disordered" evidence="1">
    <location>
        <begin position="499"/>
        <end position="532"/>
    </location>
</feature>
<comment type="caution">
    <text evidence="3">The sequence shown here is derived from an EMBL/GenBank/DDBJ whole genome shotgun (WGS) entry which is preliminary data.</text>
</comment>
<feature type="region of interest" description="Disordered" evidence="1">
    <location>
        <begin position="20"/>
        <end position="55"/>
    </location>
</feature>
<organism evidence="3 4">
    <name type="scientific">Candida oxycetoniae</name>
    <dbReference type="NCBI Taxonomy" id="497107"/>
    <lineage>
        <taxon>Eukaryota</taxon>
        <taxon>Fungi</taxon>
        <taxon>Dikarya</taxon>
        <taxon>Ascomycota</taxon>
        <taxon>Saccharomycotina</taxon>
        <taxon>Pichiomycetes</taxon>
        <taxon>Debaryomycetaceae</taxon>
        <taxon>Candida/Lodderomyces clade</taxon>
        <taxon>Candida</taxon>
    </lineage>
</organism>
<sequence>MTIDNSSVIIPFATKRQSGSLLGNSKFGNQPQEPSSNNLNQNHNHHQLPLKQRRKSSILSSQHFHRVTNHYNKCFQNYYHSRTFVKSHPRYIPNIKTSVNHWQLRNLTKYNQLDDLLYYTRDDSIFAYDSFEETTRKLLKLNYYPRCFDNHNNMIATGGLLTSSSKLFSLHLDNLTNNMPQVGTETTTTASSTSASTATASSSRRVVAKGLFSFYNPDLSLLHTVKIGEMINNDVSLYQTSNSQLTSYLCNNDANLYCLDINNNCNFKITNKINCESNTCLNSSVKNPRSNLITAVGDSTSIFIIDLQSPDPIVKTINSGHEGGFGLSFHSQGYIFSSVFQDGTCQLYDLRHLSSPLKEFQSTRFGHQSGAFRVCKISQGGGATGDDLLMIAEHVGRVHLIDLRTFERQVIVVPAALDQFANYNQARMPIEEEEEEEKREMEQQNYHQEDAVEEKKRCINIYSDDLYSSFTSPIVYDYDYLTTVNTKLFKEFNYVPPQTPIPSTVDSQPKLNNPQWTSSSGNNSSINSTGDLTNAYDDSLSISPTSRFSTRRTSHHSPRASVSYDVDIDSQLNEIYRNYSISSASSTDPRTLPGASPQLATSTSVSSTSSVLNNTEYCNDSYQQQTNHVHGEMELSGVEFINGKNGEMKIVIGCQDAGMLIWDINTLVRRSVGGSFEFV</sequence>
<evidence type="ECO:0000256" key="1">
    <source>
        <dbReference type="SAM" id="MobiDB-lite"/>
    </source>
</evidence>
<feature type="domain" description="DUF2415" evidence="2">
    <location>
        <begin position="370"/>
        <end position="412"/>
    </location>
</feature>
<accession>A0AAI9SWX0</accession>
<keyword evidence="4" id="KW-1185">Reference proteome</keyword>
<dbReference type="AlphaFoldDB" id="A0AAI9SWX0"/>
<gene>
    <name evidence="3" type="ORF">KGF56_002594</name>
</gene>
<dbReference type="InterPro" id="IPR015943">
    <property type="entry name" value="WD40/YVTN_repeat-like_dom_sf"/>
</dbReference>
<dbReference type="RefSeq" id="XP_049180344.1">
    <property type="nucleotide sequence ID" value="XM_049323841.1"/>
</dbReference>
<dbReference type="GeneID" id="73380211"/>
<dbReference type="SUPFAM" id="SSF50978">
    <property type="entry name" value="WD40 repeat-like"/>
    <property type="match status" value="1"/>
</dbReference>
<feature type="compositionally biased region" description="Polar residues" evidence="1">
    <location>
        <begin position="20"/>
        <end position="33"/>
    </location>
</feature>
<dbReference type="InterPro" id="IPR036322">
    <property type="entry name" value="WD40_repeat_dom_sf"/>
</dbReference>
<evidence type="ECO:0000313" key="4">
    <source>
        <dbReference type="Proteomes" id="UP001202479"/>
    </source>
</evidence>
<proteinExistence type="predicted"/>
<dbReference type="PANTHER" id="PTHR43991:SF9">
    <property type="entry name" value="DUF2415 DOMAIN-CONTAINING PROTEIN"/>
    <property type="match status" value="1"/>
</dbReference>
<name>A0AAI9SWX0_9ASCO</name>
<feature type="compositionally biased region" description="Polar residues" evidence="1">
    <location>
        <begin position="501"/>
        <end position="517"/>
    </location>
</feature>
<dbReference type="InterPro" id="IPR019417">
    <property type="entry name" value="DUF2415"/>
</dbReference>
<evidence type="ECO:0000259" key="2">
    <source>
        <dbReference type="Pfam" id="PF10313"/>
    </source>
</evidence>